<sequence>MQQQTAYSEVEAEKNVENNRLLFNCFRTTRSFQKLSKPEKAAAFYITQAFVGLAYKYQLRSLRRYSAKSVKEVVLTLFPKKIAATNVFFTSVIPVMRRYFVFLGVQHKISNAETLVRALDSIKVGDLLTGHKDASKWDSHKRVGMKYLMGYTREVDPKRVRAYEEDYNMGVPLRFCFDFSVNRVPKNMIMLTESLREKFEQILYEKNK</sequence>
<evidence type="ECO:0000313" key="1">
    <source>
        <dbReference type="EMBL" id="KRL22539.1"/>
    </source>
</evidence>
<dbReference type="Proteomes" id="UP000051439">
    <property type="component" value="Unassembled WGS sequence"/>
</dbReference>
<name>A0A0R1P0Y7_9LACO</name>
<dbReference type="EMBL" id="AZEB01000006">
    <property type="protein sequence ID" value="KRL22539.1"/>
    <property type="molecule type" value="Genomic_DNA"/>
</dbReference>
<accession>A0A0R1P0Y7</accession>
<reference evidence="1 2" key="1">
    <citation type="journal article" date="2015" name="Genome Announc.">
        <title>Expanding the biotechnology potential of lactobacilli through comparative genomics of 213 strains and associated genera.</title>
        <authorList>
            <person name="Sun Z."/>
            <person name="Harris H.M."/>
            <person name="McCann A."/>
            <person name="Guo C."/>
            <person name="Argimon S."/>
            <person name="Zhang W."/>
            <person name="Yang X."/>
            <person name="Jeffery I.B."/>
            <person name="Cooney J.C."/>
            <person name="Kagawa T.F."/>
            <person name="Liu W."/>
            <person name="Song Y."/>
            <person name="Salvetti E."/>
            <person name="Wrobel A."/>
            <person name="Rasinkangas P."/>
            <person name="Parkhill J."/>
            <person name="Rea M.C."/>
            <person name="O'Sullivan O."/>
            <person name="Ritari J."/>
            <person name="Douillard F.P."/>
            <person name="Paul Ross R."/>
            <person name="Yang R."/>
            <person name="Briner A.E."/>
            <person name="Felis G.E."/>
            <person name="de Vos W.M."/>
            <person name="Barrangou R."/>
            <person name="Klaenhammer T.R."/>
            <person name="Caufield P.W."/>
            <person name="Cui Y."/>
            <person name="Zhang H."/>
            <person name="O'Toole P.W."/>
        </authorList>
    </citation>
    <scope>NUCLEOTIDE SEQUENCE [LARGE SCALE GENOMIC DNA]</scope>
    <source>
        <strain evidence="1 2">DSM 19906</strain>
    </source>
</reference>
<organism evidence="1 2">
    <name type="scientific">Lentilactobacillus kisonensis DSM 19906 = JCM 15041</name>
    <dbReference type="NCBI Taxonomy" id="1423766"/>
    <lineage>
        <taxon>Bacteria</taxon>
        <taxon>Bacillati</taxon>
        <taxon>Bacillota</taxon>
        <taxon>Bacilli</taxon>
        <taxon>Lactobacillales</taxon>
        <taxon>Lactobacillaceae</taxon>
        <taxon>Lentilactobacillus</taxon>
    </lineage>
</organism>
<keyword evidence="2" id="KW-1185">Reference proteome</keyword>
<proteinExistence type="predicted"/>
<dbReference type="RefSeq" id="WP_056949263.1">
    <property type="nucleotide sequence ID" value="NZ_AZEB01000006.1"/>
</dbReference>
<evidence type="ECO:0000313" key="2">
    <source>
        <dbReference type="Proteomes" id="UP000051439"/>
    </source>
</evidence>
<gene>
    <name evidence="1" type="ORF">FC98_GL002427</name>
</gene>
<comment type="caution">
    <text evidence="1">The sequence shown here is derived from an EMBL/GenBank/DDBJ whole genome shotgun (WGS) entry which is preliminary data.</text>
</comment>
<protein>
    <submittedName>
        <fullName evidence="1">Uncharacterized protein</fullName>
    </submittedName>
</protein>
<dbReference type="PATRIC" id="fig|1423766.4.peg.2520"/>
<dbReference type="AlphaFoldDB" id="A0A0R1P0Y7"/>